<gene>
    <name evidence="2" type="ORF">Ddye_018615</name>
</gene>
<dbReference type="Proteomes" id="UP001280121">
    <property type="component" value="Unassembled WGS sequence"/>
</dbReference>
<dbReference type="AlphaFoldDB" id="A0AAD9UBD6"/>
<feature type="region of interest" description="Disordered" evidence="1">
    <location>
        <begin position="41"/>
        <end position="118"/>
    </location>
</feature>
<protein>
    <submittedName>
        <fullName evidence="2">Uncharacterized protein</fullName>
    </submittedName>
</protein>
<keyword evidence="3" id="KW-1185">Reference proteome</keyword>
<feature type="compositionally biased region" description="Basic and acidic residues" evidence="1">
    <location>
        <begin position="100"/>
        <end position="118"/>
    </location>
</feature>
<comment type="caution">
    <text evidence="2">The sequence shown here is derived from an EMBL/GenBank/DDBJ whole genome shotgun (WGS) entry which is preliminary data.</text>
</comment>
<organism evidence="2 3">
    <name type="scientific">Dipteronia dyeriana</name>
    <dbReference type="NCBI Taxonomy" id="168575"/>
    <lineage>
        <taxon>Eukaryota</taxon>
        <taxon>Viridiplantae</taxon>
        <taxon>Streptophyta</taxon>
        <taxon>Embryophyta</taxon>
        <taxon>Tracheophyta</taxon>
        <taxon>Spermatophyta</taxon>
        <taxon>Magnoliopsida</taxon>
        <taxon>eudicotyledons</taxon>
        <taxon>Gunneridae</taxon>
        <taxon>Pentapetalae</taxon>
        <taxon>rosids</taxon>
        <taxon>malvids</taxon>
        <taxon>Sapindales</taxon>
        <taxon>Sapindaceae</taxon>
        <taxon>Hippocastanoideae</taxon>
        <taxon>Acereae</taxon>
        <taxon>Dipteronia</taxon>
    </lineage>
</organism>
<reference evidence="2" key="1">
    <citation type="journal article" date="2023" name="Plant J.">
        <title>Genome sequences and population genomics provide insights into the demographic history, inbreeding, and mutation load of two 'living fossil' tree species of Dipteronia.</title>
        <authorList>
            <person name="Feng Y."/>
            <person name="Comes H.P."/>
            <person name="Chen J."/>
            <person name="Zhu S."/>
            <person name="Lu R."/>
            <person name="Zhang X."/>
            <person name="Li P."/>
            <person name="Qiu J."/>
            <person name="Olsen K.M."/>
            <person name="Qiu Y."/>
        </authorList>
    </citation>
    <scope>NUCLEOTIDE SEQUENCE</scope>
    <source>
        <strain evidence="2">KIB01</strain>
    </source>
</reference>
<evidence type="ECO:0000313" key="3">
    <source>
        <dbReference type="Proteomes" id="UP001280121"/>
    </source>
</evidence>
<proteinExistence type="predicted"/>
<evidence type="ECO:0000256" key="1">
    <source>
        <dbReference type="SAM" id="MobiDB-lite"/>
    </source>
</evidence>
<sequence length="327" mass="38067">MAIGKEKVNRDPNGACRWKRVEQINRPSNKLNYLGALTSKRKSLDVQIENQPENKRSKNPKYKDPQDISSSHEADYPPLKACTAESWKGITTKGSVDEEGEKRSTEKKDMGDDNTKRDGKCKGIVESIWKQEFMGNKVNATLMKIEKYGQSMREWNIKKRKEQRHNLRVKKDALARASSNGIPHSWIFIKNLEDQLDEVMEIEERYWKQRAKTDWLKGGDMNTHFFHSKASARRSRNMTRGLMDAEGVWRESNEEMIRITEQYFKNIFSSSKPTVEEMERVLVDVQPRLDSNTIKALDISFIEKEIREEFFDMNLIKASRSDGLPTI</sequence>
<evidence type="ECO:0000313" key="2">
    <source>
        <dbReference type="EMBL" id="KAK2651126.1"/>
    </source>
</evidence>
<accession>A0AAD9UBD6</accession>
<name>A0AAD9UBD6_9ROSI</name>
<dbReference type="EMBL" id="JANJYI010000005">
    <property type="protein sequence ID" value="KAK2651126.1"/>
    <property type="molecule type" value="Genomic_DNA"/>
</dbReference>
<feature type="compositionally biased region" description="Basic and acidic residues" evidence="1">
    <location>
        <begin position="52"/>
        <end position="75"/>
    </location>
</feature>